<dbReference type="OrthoDB" id="336415at2"/>
<comment type="caution">
    <text evidence="4">The sequence shown here is derived from an EMBL/GenBank/DDBJ whole genome shotgun (WGS) entry which is preliminary data.</text>
</comment>
<dbReference type="InterPro" id="IPR016181">
    <property type="entry name" value="Acyl_CoA_acyltransferase"/>
</dbReference>
<sequence length="169" mass="18621">MNIAIVPSSEHHAEGFHACLDAVARERTFLARFEAPPLERIKGVLRDSAASGASQFVAVDETQVVGWCDIFPYGQPATRHCGSLGIGLLSSHRGLGIGQRLMSACILQAQAKGITRVELEVRADNAQAVRLYQRMGFVHEATKRRGMRFEGTYHDTWLMSLLLAEVRST</sequence>
<evidence type="ECO:0000313" key="5">
    <source>
        <dbReference type="Proteomes" id="UP000269265"/>
    </source>
</evidence>
<protein>
    <submittedName>
        <fullName evidence="4">N-acetyltransferase</fullName>
    </submittedName>
</protein>
<dbReference type="Gene3D" id="3.40.630.30">
    <property type="match status" value="1"/>
</dbReference>
<evidence type="ECO:0000259" key="3">
    <source>
        <dbReference type="PROSITE" id="PS51186"/>
    </source>
</evidence>
<keyword evidence="1 4" id="KW-0808">Transferase</keyword>
<dbReference type="SUPFAM" id="SSF55729">
    <property type="entry name" value="Acyl-CoA N-acyltransferases (Nat)"/>
    <property type="match status" value="1"/>
</dbReference>
<dbReference type="EMBL" id="RSED01000016">
    <property type="protein sequence ID" value="RRS03025.1"/>
    <property type="molecule type" value="Genomic_DNA"/>
</dbReference>
<dbReference type="InterPro" id="IPR000182">
    <property type="entry name" value="GNAT_dom"/>
</dbReference>
<evidence type="ECO:0000313" key="4">
    <source>
        <dbReference type="EMBL" id="RRS03025.1"/>
    </source>
</evidence>
<dbReference type="Pfam" id="PF00583">
    <property type="entry name" value="Acetyltransf_1"/>
    <property type="match status" value="1"/>
</dbReference>
<dbReference type="AlphaFoldDB" id="A0A426V7Z5"/>
<dbReference type="GO" id="GO:0016747">
    <property type="term" value="F:acyltransferase activity, transferring groups other than amino-acyl groups"/>
    <property type="evidence" value="ECO:0007669"/>
    <property type="project" value="InterPro"/>
</dbReference>
<dbReference type="InterPro" id="IPR050832">
    <property type="entry name" value="Bact_Acetyltransf"/>
</dbReference>
<gene>
    <name evidence="4" type="ORF">EIP75_17960</name>
</gene>
<feature type="domain" description="N-acetyltransferase" evidence="3">
    <location>
        <begin position="3"/>
        <end position="164"/>
    </location>
</feature>
<dbReference type="CDD" id="cd04301">
    <property type="entry name" value="NAT_SF"/>
    <property type="match status" value="1"/>
</dbReference>
<accession>A0A426V7Z5</accession>
<dbReference type="RefSeq" id="WP_125244661.1">
    <property type="nucleotide sequence ID" value="NZ_RSED01000016.1"/>
</dbReference>
<dbReference type="PANTHER" id="PTHR43877">
    <property type="entry name" value="AMINOALKYLPHOSPHONATE N-ACETYLTRANSFERASE-RELATED-RELATED"/>
    <property type="match status" value="1"/>
</dbReference>
<evidence type="ECO:0000256" key="2">
    <source>
        <dbReference type="ARBA" id="ARBA00023315"/>
    </source>
</evidence>
<name>A0A426V7Z5_9BURK</name>
<dbReference type="Proteomes" id="UP000269265">
    <property type="component" value="Unassembled WGS sequence"/>
</dbReference>
<organism evidence="4 5">
    <name type="scientific">Aquabacterium soli</name>
    <dbReference type="NCBI Taxonomy" id="2493092"/>
    <lineage>
        <taxon>Bacteria</taxon>
        <taxon>Pseudomonadati</taxon>
        <taxon>Pseudomonadota</taxon>
        <taxon>Betaproteobacteria</taxon>
        <taxon>Burkholderiales</taxon>
        <taxon>Aquabacterium</taxon>
    </lineage>
</organism>
<dbReference type="PROSITE" id="PS51186">
    <property type="entry name" value="GNAT"/>
    <property type="match status" value="1"/>
</dbReference>
<evidence type="ECO:0000256" key="1">
    <source>
        <dbReference type="ARBA" id="ARBA00022679"/>
    </source>
</evidence>
<keyword evidence="5" id="KW-1185">Reference proteome</keyword>
<keyword evidence="2" id="KW-0012">Acyltransferase</keyword>
<dbReference type="PANTHER" id="PTHR43877:SF2">
    <property type="entry name" value="AMINOALKYLPHOSPHONATE N-ACETYLTRANSFERASE-RELATED"/>
    <property type="match status" value="1"/>
</dbReference>
<reference evidence="4 5" key="1">
    <citation type="submission" date="2018-12" db="EMBL/GenBank/DDBJ databases">
        <title>The whole draft genome of Aquabacterium sp. SJQ9.</title>
        <authorList>
            <person name="Sun L."/>
            <person name="Gao X."/>
            <person name="Chen W."/>
            <person name="Huang K."/>
        </authorList>
    </citation>
    <scope>NUCLEOTIDE SEQUENCE [LARGE SCALE GENOMIC DNA]</scope>
    <source>
        <strain evidence="4 5">SJQ9</strain>
    </source>
</reference>
<proteinExistence type="predicted"/>